<dbReference type="EnsemblBacteria" id="ABC22479">
    <property type="protein sequence ID" value="ABC22479"/>
    <property type="gene ID" value="Rru_A1679"/>
</dbReference>
<dbReference type="SUPFAM" id="SSF47384">
    <property type="entry name" value="Homodimeric domain of signal transducing histidine kinase"/>
    <property type="match status" value="1"/>
</dbReference>
<dbReference type="PATRIC" id="fig|269796.9.peg.1757"/>
<dbReference type="GO" id="GO:0005524">
    <property type="term" value="F:ATP binding"/>
    <property type="evidence" value="ECO:0007669"/>
    <property type="project" value="UniProtKB-UniRule"/>
</dbReference>
<keyword evidence="12 13" id="KW-0472">Membrane</keyword>
<evidence type="ECO:0000259" key="16">
    <source>
        <dbReference type="PROSITE" id="PS50885"/>
    </source>
</evidence>
<dbReference type="KEGG" id="rru:Rru_A1679"/>
<evidence type="ECO:0000256" key="5">
    <source>
        <dbReference type="ARBA" id="ARBA00022679"/>
    </source>
</evidence>
<dbReference type="EC" id="2.7.13.3" evidence="13"/>
<evidence type="ECO:0000313" key="17">
    <source>
        <dbReference type="EMBL" id="ABC22479.1"/>
    </source>
</evidence>
<keyword evidence="8 13" id="KW-0418">Kinase</keyword>
<dbReference type="SMART" id="SM00304">
    <property type="entry name" value="HAMP"/>
    <property type="match status" value="1"/>
</dbReference>
<dbReference type="SMART" id="SM00387">
    <property type="entry name" value="HATPase_c"/>
    <property type="match status" value="1"/>
</dbReference>
<dbReference type="InterPro" id="IPR003594">
    <property type="entry name" value="HATPase_dom"/>
</dbReference>
<dbReference type="Pfam" id="PF00512">
    <property type="entry name" value="HisKA"/>
    <property type="match status" value="1"/>
</dbReference>
<dbReference type="Gene3D" id="1.10.287.130">
    <property type="match status" value="1"/>
</dbReference>
<dbReference type="CDD" id="cd00130">
    <property type="entry name" value="PAS"/>
    <property type="match status" value="1"/>
</dbReference>
<dbReference type="GO" id="GO:0000155">
    <property type="term" value="F:phosphorelay sensor kinase activity"/>
    <property type="evidence" value="ECO:0007669"/>
    <property type="project" value="InterPro"/>
</dbReference>
<evidence type="ECO:0000259" key="15">
    <source>
        <dbReference type="PROSITE" id="PS50109"/>
    </source>
</evidence>
<dbReference type="Pfam" id="PF02518">
    <property type="entry name" value="HATPase_c"/>
    <property type="match status" value="1"/>
</dbReference>
<dbReference type="GO" id="GO:0009399">
    <property type="term" value="P:nitrogen fixation"/>
    <property type="evidence" value="ECO:0007669"/>
    <property type="project" value="UniProtKB-UniRule"/>
</dbReference>
<dbReference type="GO" id="GO:0030295">
    <property type="term" value="F:protein kinase activator activity"/>
    <property type="evidence" value="ECO:0007669"/>
    <property type="project" value="TreeGrafter"/>
</dbReference>
<dbReference type="eggNOG" id="COG5000">
    <property type="taxonomic scope" value="Bacteria"/>
</dbReference>
<dbReference type="SUPFAM" id="SSF55785">
    <property type="entry name" value="PYP-like sensor domain (PAS domain)"/>
    <property type="match status" value="1"/>
</dbReference>
<dbReference type="PANTHER" id="PTHR42878:SF7">
    <property type="entry name" value="SENSOR HISTIDINE KINASE GLRK"/>
    <property type="match status" value="1"/>
</dbReference>
<dbReference type="InterPro" id="IPR003661">
    <property type="entry name" value="HisK_dim/P_dom"/>
</dbReference>
<dbReference type="InterPro" id="IPR013767">
    <property type="entry name" value="PAS_fold"/>
</dbReference>
<dbReference type="InterPro" id="IPR017232">
    <property type="entry name" value="NtrY"/>
</dbReference>
<feature type="transmembrane region" description="Helical" evidence="14">
    <location>
        <begin position="62"/>
        <end position="82"/>
    </location>
</feature>
<dbReference type="Proteomes" id="UP000001929">
    <property type="component" value="Chromosome"/>
</dbReference>
<evidence type="ECO:0000256" key="2">
    <source>
        <dbReference type="ARBA" id="ARBA00004651"/>
    </source>
</evidence>
<dbReference type="SUPFAM" id="SSF158472">
    <property type="entry name" value="HAMP domain-like"/>
    <property type="match status" value="1"/>
</dbReference>
<proteinExistence type="predicted"/>
<feature type="transmembrane region" description="Helical" evidence="14">
    <location>
        <begin position="299"/>
        <end position="324"/>
    </location>
</feature>
<dbReference type="InterPro" id="IPR036097">
    <property type="entry name" value="HisK_dim/P_sf"/>
</dbReference>
<dbReference type="EMBL" id="CP000230">
    <property type="protein sequence ID" value="ABC22479.1"/>
    <property type="molecule type" value="Genomic_DNA"/>
</dbReference>
<keyword evidence="7 13" id="KW-0547">Nucleotide-binding</keyword>
<keyword evidence="13" id="KW-0535">Nitrogen fixation</keyword>
<evidence type="ECO:0000256" key="11">
    <source>
        <dbReference type="ARBA" id="ARBA00023012"/>
    </source>
</evidence>
<keyword evidence="9 13" id="KW-0067">ATP-binding</keyword>
<evidence type="ECO:0000256" key="14">
    <source>
        <dbReference type="SAM" id="Phobius"/>
    </source>
</evidence>
<dbReference type="InterPro" id="IPR000014">
    <property type="entry name" value="PAS"/>
</dbReference>
<dbReference type="SMART" id="SM00388">
    <property type="entry name" value="HisKA"/>
    <property type="match status" value="1"/>
</dbReference>
<accession>Q2RTR6</accession>
<evidence type="ECO:0000256" key="7">
    <source>
        <dbReference type="ARBA" id="ARBA00022741"/>
    </source>
</evidence>
<feature type="domain" description="Histidine kinase" evidence="15">
    <location>
        <begin position="515"/>
        <end position="737"/>
    </location>
</feature>
<dbReference type="PhylomeDB" id="Q2RTR6"/>
<evidence type="ECO:0000313" key="18">
    <source>
        <dbReference type="Proteomes" id="UP000001929"/>
    </source>
</evidence>
<feature type="transmembrane region" description="Helical" evidence="14">
    <location>
        <begin position="103"/>
        <end position="128"/>
    </location>
</feature>
<keyword evidence="11 13" id="KW-0902">Two-component regulatory system</keyword>
<evidence type="ECO:0000256" key="8">
    <source>
        <dbReference type="ARBA" id="ARBA00022777"/>
    </source>
</evidence>
<dbReference type="GO" id="GO:0005886">
    <property type="term" value="C:plasma membrane"/>
    <property type="evidence" value="ECO:0007669"/>
    <property type="project" value="UniProtKB-SubCell"/>
</dbReference>
<gene>
    <name evidence="17" type="ordered locus">Rru_A1679</name>
</gene>
<organism evidence="17 18">
    <name type="scientific">Rhodospirillum rubrum (strain ATCC 11170 / ATH 1.1.1 / DSM 467 / LMG 4362 / NCIMB 8255 / S1)</name>
    <dbReference type="NCBI Taxonomy" id="269796"/>
    <lineage>
        <taxon>Bacteria</taxon>
        <taxon>Pseudomonadati</taxon>
        <taxon>Pseudomonadota</taxon>
        <taxon>Alphaproteobacteria</taxon>
        <taxon>Rhodospirillales</taxon>
        <taxon>Rhodospirillaceae</taxon>
        <taxon>Rhodospirillum</taxon>
    </lineage>
</organism>
<evidence type="ECO:0000256" key="1">
    <source>
        <dbReference type="ARBA" id="ARBA00000085"/>
    </source>
</evidence>
<evidence type="ECO:0000256" key="9">
    <source>
        <dbReference type="ARBA" id="ARBA00022840"/>
    </source>
</evidence>
<comment type="subcellular location">
    <subcellularLocation>
        <location evidence="2 13">Cell membrane</location>
        <topology evidence="2 13">Multi-pass membrane protein</topology>
    </subcellularLocation>
</comment>
<comment type="catalytic activity">
    <reaction evidence="1 13">
        <text>ATP + protein L-histidine = ADP + protein N-phospho-L-histidine.</text>
        <dbReference type="EC" id="2.7.13.3"/>
    </reaction>
</comment>
<dbReference type="RefSeq" id="WP_011389369.1">
    <property type="nucleotide sequence ID" value="NC_007643.1"/>
</dbReference>
<dbReference type="CDD" id="cd06225">
    <property type="entry name" value="HAMP"/>
    <property type="match status" value="1"/>
</dbReference>
<evidence type="ECO:0000256" key="4">
    <source>
        <dbReference type="ARBA" id="ARBA00022553"/>
    </source>
</evidence>
<dbReference type="Pfam" id="PF19312">
    <property type="entry name" value="NtrY_N"/>
    <property type="match status" value="1"/>
</dbReference>
<feature type="domain" description="HAMP" evidence="16">
    <location>
        <begin position="325"/>
        <end position="378"/>
    </location>
</feature>
<dbReference type="InterPro" id="IPR003660">
    <property type="entry name" value="HAMP_dom"/>
</dbReference>
<dbReference type="Gene3D" id="6.10.340.10">
    <property type="match status" value="1"/>
</dbReference>
<dbReference type="SUPFAM" id="SSF55874">
    <property type="entry name" value="ATPase domain of HSP90 chaperone/DNA topoisomerase II/histidine kinase"/>
    <property type="match status" value="1"/>
</dbReference>
<evidence type="ECO:0000256" key="6">
    <source>
        <dbReference type="ARBA" id="ARBA00022692"/>
    </source>
</evidence>
<dbReference type="CDD" id="cd00082">
    <property type="entry name" value="HisKA"/>
    <property type="match status" value="1"/>
</dbReference>
<feature type="transmembrane region" description="Helical" evidence="14">
    <location>
        <begin position="34"/>
        <end position="56"/>
    </location>
</feature>
<dbReference type="GO" id="GO:0006355">
    <property type="term" value="P:regulation of DNA-templated transcription"/>
    <property type="evidence" value="ECO:0007669"/>
    <property type="project" value="InterPro"/>
</dbReference>
<dbReference type="GO" id="GO:0000156">
    <property type="term" value="F:phosphorelay response regulator activity"/>
    <property type="evidence" value="ECO:0007669"/>
    <property type="project" value="TreeGrafter"/>
</dbReference>
<name>Q2RTR6_RHORT</name>
<reference evidence="17 18" key="1">
    <citation type="journal article" date="2011" name="Stand. Genomic Sci.">
        <title>Complete genome sequence of Rhodospirillum rubrum type strain (S1).</title>
        <authorList>
            <person name="Munk A.C."/>
            <person name="Copeland A."/>
            <person name="Lucas S."/>
            <person name="Lapidus A."/>
            <person name="Del Rio T.G."/>
            <person name="Barry K."/>
            <person name="Detter J.C."/>
            <person name="Hammon N."/>
            <person name="Israni S."/>
            <person name="Pitluck S."/>
            <person name="Brettin T."/>
            <person name="Bruce D."/>
            <person name="Han C."/>
            <person name="Tapia R."/>
            <person name="Gilna P."/>
            <person name="Schmutz J."/>
            <person name="Larimer F."/>
            <person name="Land M."/>
            <person name="Kyrpides N.C."/>
            <person name="Mavromatis K."/>
            <person name="Richardson P."/>
            <person name="Rohde M."/>
            <person name="Goker M."/>
            <person name="Klenk H.P."/>
            <person name="Zhang Y."/>
            <person name="Roberts G.P."/>
            <person name="Reslewic S."/>
            <person name="Schwartz D.C."/>
        </authorList>
    </citation>
    <scope>NUCLEOTIDE SEQUENCE [LARGE SCALE GENOMIC DNA]</scope>
    <source>
        <strain evidence="18">ATCC 11170 / ATH 1.1.1 / DSM 467 / LMG 4362 / NCIMB 8255 / S1</strain>
    </source>
</reference>
<dbReference type="PROSITE" id="PS50109">
    <property type="entry name" value="HIS_KIN"/>
    <property type="match status" value="1"/>
</dbReference>
<evidence type="ECO:0000256" key="10">
    <source>
        <dbReference type="ARBA" id="ARBA00022989"/>
    </source>
</evidence>
<dbReference type="Gene3D" id="3.30.450.20">
    <property type="entry name" value="PAS domain"/>
    <property type="match status" value="1"/>
</dbReference>
<dbReference type="PIRSF" id="PIRSF037532">
    <property type="entry name" value="STHK_NtrY"/>
    <property type="match status" value="1"/>
</dbReference>
<keyword evidence="18" id="KW-1185">Reference proteome</keyword>
<evidence type="ECO:0000256" key="13">
    <source>
        <dbReference type="PIRNR" id="PIRNR037532"/>
    </source>
</evidence>
<dbReference type="InterPro" id="IPR050351">
    <property type="entry name" value="BphY/WalK/GraS-like"/>
</dbReference>
<sequence>MSPTSQRRGGRPALNRTILRLGLWARRVKLSRRLAVALAVASLISGGVTFFLLSSPEPSSRAIWILLNVDLVILLALGGLITRSVVRMWSSRRSGGAGSRLQVRLAVLFSAVAITPAILLAIFSTIAFQVSFQSWFDEKVSTAVRESQEVAEAYLQAHMNAIAGDAALTANDLNREWRRMPNSQVLNQFLTTQSLVRNLSEVVVFTREGNVLGRAGYTFSLQFEQVPNYLIDQADLGEVVVIPGQGNDRVRALVELGTPGTYLYVGRFVDAAVRDHIEKAHAAVSEYLAFQAQSSKLQILYFLTYIVVSLLLLLAAIWVGITIANRLAQPIMDLIEAAGKVSEGNLSVRVSELVASDEVALLGRAFNRMTIRLESQQKSLLAANLELDERRRFTETVLAGVSAGVIGVDAEGKINLPNPSACALFDRDLTLWQGQPIGALLAEFGEVLTAVRQRPDRPVEREMEIRIDRRPVTLLVRVAAECSAQGITGFVFTFDDITELQSAQRKAAWADVARRIAHEIKNPLTPIQLSAERLKRKYLKQITDDPETFARCTETIIRHVGDIGQMVDEFSAFARMPAPEIRPCDLGELVLQSVVLQRTAYGQIGFSTELPEGKVIVAADGRQITQALTNLLKNAVEAIQGRDRPAEGAPPLPAGRIAVSLTLTNDQAVVRIVDNGRGLPDMETKRLTEPYVTTRAKGTGLGLAIVKKILEDHGGDLVLENASGGGAAISLTLPLTPVVRAADPGFASQPPLQADPIHGA</sequence>
<keyword evidence="3 13" id="KW-1003">Cell membrane</keyword>
<dbReference type="PANTHER" id="PTHR42878">
    <property type="entry name" value="TWO-COMPONENT HISTIDINE KINASE"/>
    <property type="match status" value="1"/>
</dbReference>
<keyword evidence="5 13" id="KW-0808">Transferase</keyword>
<dbReference type="Pfam" id="PF00989">
    <property type="entry name" value="PAS"/>
    <property type="match status" value="1"/>
</dbReference>
<dbReference type="InterPro" id="IPR004358">
    <property type="entry name" value="Sig_transdc_His_kin-like_C"/>
</dbReference>
<evidence type="ECO:0000256" key="12">
    <source>
        <dbReference type="ARBA" id="ARBA00023136"/>
    </source>
</evidence>
<evidence type="ECO:0000256" key="3">
    <source>
        <dbReference type="ARBA" id="ARBA00022475"/>
    </source>
</evidence>
<dbReference type="Gene3D" id="3.30.565.10">
    <property type="entry name" value="Histidine kinase-like ATPase, C-terminal domain"/>
    <property type="match status" value="1"/>
</dbReference>
<keyword evidence="6 13" id="KW-0812">Transmembrane</keyword>
<dbReference type="InterPro" id="IPR036890">
    <property type="entry name" value="HATPase_C_sf"/>
</dbReference>
<dbReference type="InterPro" id="IPR035965">
    <property type="entry name" value="PAS-like_dom_sf"/>
</dbReference>
<protein>
    <recommendedName>
        <fullName evidence="13">Nitrogen regulation protein</fullName>
        <ecNumber evidence="13">2.7.13.3</ecNumber>
    </recommendedName>
</protein>
<dbReference type="GO" id="GO:0007234">
    <property type="term" value="P:osmosensory signaling via phosphorelay pathway"/>
    <property type="evidence" value="ECO:0007669"/>
    <property type="project" value="TreeGrafter"/>
</dbReference>
<dbReference type="HOGENOM" id="CLU_019564_1_0_5"/>
<keyword evidence="4" id="KW-0597">Phosphoprotein</keyword>
<dbReference type="InterPro" id="IPR045671">
    <property type="entry name" value="NtrY-like_N"/>
</dbReference>
<dbReference type="PRINTS" id="PR00344">
    <property type="entry name" value="BCTRLSENSOR"/>
</dbReference>
<dbReference type="STRING" id="269796.Rru_A1679"/>
<dbReference type="InterPro" id="IPR005467">
    <property type="entry name" value="His_kinase_dom"/>
</dbReference>
<dbReference type="PROSITE" id="PS50885">
    <property type="entry name" value="HAMP"/>
    <property type="match status" value="1"/>
</dbReference>
<dbReference type="AlphaFoldDB" id="Q2RTR6"/>
<dbReference type="Pfam" id="PF00672">
    <property type="entry name" value="HAMP"/>
    <property type="match status" value="1"/>
</dbReference>
<keyword evidence="10 14" id="KW-1133">Transmembrane helix</keyword>